<evidence type="ECO:0000313" key="2">
    <source>
        <dbReference type="EMBL" id="GFU24359.1"/>
    </source>
</evidence>
<proteinExistence type="predicted"/>
<evidence type="ECO:0000313" key="1">
    <source>
        <dbReference type="EMBL" id="GFU00618.1"/>
    </source>
</evidence>
<dbReference type="AlphaFoldDB" id="A0A8X6QFR6"/>
<sequence>MTKFEVSKVVSLSGADRARPQCIVFFLVIIRRTERSYRRKEFCKELVPFPQLQCGREEKIVSDIQDKRLQKGKEIAGSGHGEVDTKSRCSHTSVHAQPPVNSVPYSLVCYYVMHQQIFISTWNTRRIVSRLVRNA</sequence>
<reference evidence="2" key="1">
    <citation type="submission" date="2020-08" db="EMBL/GenBank/DDBJ databases">
        <title>Multicomponent nature underlies the extraordinary mechanical properties of spider dragline silk.</title>
        <authorList>
            <person name="Kono N."/>
            <person name="Nakamura H."/>
            <person name="Mori M."/>
            <person name="Yoshida Y."/>
            <person name="Ohtoshi R."/>
            <person name="Malay A.D."/>
            <person name="Moran D.A.P."/>
            <person name="Tomita M."/>
            <person name="Numata K."/>
            <person name="Arakawa K."/>
        </authorList>
    </citation>
    <scope>NUCLEOTIDE SEQUENCE</scope>
</reference>
<organism evidence="2 3">
    <name type="scientific">Nephila pilipes</name>
    <name type="common">Giant wood spider</name>
    <name type="synonym">Nephila maculata</name>
    <dbReference type="NCBI Taxonomy" id="299642"/>
    <lineage>
        <taxon>Eukaryota</taxon>
        <taxon>Metazoa</taxon>
        <taxon>Ecdysozoa</taxon>
        <taxon>Arthropoda</taxon>
        <taxon>Chelicerata</taxon>
        <taxon>Arachnida</taxon>
        <taxon>Araneae</taxon>
        <taxon>Araneomorphae</taxon>
        <taxon>Entelegynae</taxon>
        <taxon>Araneoidea</taxon>
        <taxon>Nephilidae</taxon>
        <taxon>Nephila</taxon>
    </lineage>
</organism>
<gene>
    <name evidence="2" type="ORF">NPIL_528401</name>
    <name evidence="1" type="ORF">NPIL_529021</name>
</gene>
<name>A0A8X6QFR6_NEPPI</name>
<accession>A0A8X6QFR6</accession>
<evidence type="ECO:0000313" key="3">
    <source>
        <dbReference type="Proteomes" id="UP000887013"/>
    </source>
</evidence>
<dbReference type="EMBL" id="BMAW01122828">
    <property type="protein sequence ID" value="GFU00618.1"/>
    <property type="molecule type" value="Genomic_DNA"/>
</dbReference>
<comment type="caution">
    <text evidence="2">The sequence shown here is derived from an EMBL/GenBank/DDBJ whole genome shotgun (WGS) entry which is preliminary data.</text>
</comment>
<dbReference type="EMBL" id="BMAW01128184">
    <property type="protein sequence ID" value="GFU24359.1"/>
    <property type="molecule type" value="Genomic_DNA"/>
</dbReference>
<dbReference type="Proteomes" id="UP000887013">
    <property type="component" value="Unassembled WGS sequence"/>
</dbReference>
<keyword evidence="3" id="KW-1185">Reference proteome</keyword>
<protein>
    <submittedName>
        <fullName evidence="2">Uncharacterized protein</fullName>
    </submittedName>
</protein>